<comment type="similarity">
    <text evidence="1">Belongs to the F420H(2)-dependent quinone reductase family.</text>
</comment>
<evidence type="ECO:0000256" key="2">
    <source>
        <dbReference type="ARBA" id="ARBA00049106"/>
    </source>
</evidence>
<protein>
    <recommendedName>
        <fullName evidence="5">Nitroreductase family deazaflavin-dependent oxidoreductase</fullName>
    </recommendedName>
</protein>
<organism evidence="3 4">
    <name type="scientific">Ilumatobacter coccineus (strain NBRC 103263 / KCTC 29153 / YM16-304)</name>
    <dbReference type="NCBI Taxonomy" id="1313172"/>
    <lineage>
        <taxon>Bacteria</taxon>
        <taxon>Bacillati</taxon>
        <taxon>Actinomycetota</taxon>
        <taxon>Acidimicrobiia</taxon>
        <taxon>Acidimicrobiales</taxon>
        <taxon>Ilumatobacteraceae</taxon>
        <taxon>Ilumatobacter</taxon>
    </lineage>
</organism>
<dbReference type="GO" id="GO:0005886">
    <property type="term" value="C:plasma membrane"/>
    <property type="evidence" value="ECO:0007669"/>
    <property type="project" value="TreeGrafter"/>
</dbReference>
<dbReference type="Proteomes" id="UP000011863">
    <property type="component" value="Chromosome"/>
</dbReference>
<name>A0A6C7DTX4_ILUCY</name>
<evidence type="ECO:0000256" key="1">
    <source>
        <dbReference type="ARBA" id="ARBA00008710"/>
    </source>
</evidence>
<gene>
    <name evidence="3" type="ORF">YM304_01000</name>
</gene>
<dbReference type="KEGG" id="aym:YM304_01000"/>
<keyword evidence="4" id="KW-1185">Reference proteome</keyword>
<dbReference type="GO" id="GO:0070967">
    <property type="term" value="F:coenzyme F420 binding"/>
    <property type="evidence" value="ECO:0007669"/>
    <property type="project" value="TreeGrafter"/>
</dbReference>
<dbReference type="Pfam" id="PF04075">
    <property type="entry name" value="F420H2_quin_red"/>
    <property type="match status" value="1"/>
</dbReference>
<dbReference type="GO" id="GO:0016491">
    <property type="term" value="F:oxidoreductase activity"/>
    <property type="evidence" value="ECO:0007669"/>
    <property type="project" value="InterPro"/>
</dbReference>
<dbReference type="RefSeq" id="WP_015439662.1">
    <property type="nucleotide sequence ID" value="NC_020520.1"/>
</dbReference>
<dbReference type="InterPro" id="IPR004378">
    <property type="entry name" value="F420H2_quin_Rdtase"/>
</dbReference>
<dbReference type="EMBL" id="AP012057">
    <property type="protein sequence ID" value="BAN00414.1"/>
    <property type="molecule type" value="Genomic_DNA"/>
</dbReference>
<dbReference type="OrthoDB" id="8225825at2"/>
<dbReference type="AlphaFoldDB" id="A0A6C7DTX4"/>
<dbReference type="InterPro" id="IPR012349">
    <property type="entry name" value="Split_barrel_FMN-bd"/>
</dbReference>
<sequence length="134" mass="15020">MTDFNAQVIEEFRANNGKVEMFGDNPVIILHTIGAKSGLVREIPLVTLKDGDDRYIFASKGGATTNPDWYHNLKANPEIDIEEPGEKYRARLVELPADEAAARIQEQATFMPQFAEYVETAAPRVIPAFKVERI</sequence>
<dbReference type="PANTHER" id="PTHR39428">
    <property type="entry name" value="F420H(2)-DEPENDENT QUINONE REDUCTASE RV1261C"/>
    <property type="match status" value="1"/>
</dbReference>
<dbReference type="PANTHER" id="PTHR39428:SF1">
    <property type="entry name" value="F420H(2)-DEPENDENT QUINONE REDUCTASE RV1261C"/>
    <property type="match status" value="1"/>
</dbReference>
<accession>A0A6C7DTX4</accession>
<evidence type="ECO:0000313" key="4">
    <source>
        <dbReference type="Proteomes" id="UP000011863"/>
    </source>
</evidence>
<evidence type="ECO:0008006" key="5">
    <source>
        <dbReference type="Google" id="ProtNLM"/>
    </source>
</evidence>
<evidence type="ECO:0000313" key="3">
    <source>
        <dbReference type="EMBL" id="BAN00414.1"/>
    </source>
</evidence>
<reference evidence="3 4" key="1">
    <citation type="journal article" date="2013" name="Int. J. Syst. Evol. Microbiol.">
        <title>Ilumatobacter nonamiense sp. nov. and Ilumatobacter coccineum sp. nov., isolated from seashore sand.</title>
        <authorList>
            <person name="Matsumoto A."/>
            <person name="Kasai H."/>
            <person name="Matsuo Y."/>
            <person name="Shizuri Y."/>
            <person name="Ichikawa N."/>
            <person name="Fujita N."/>
            <person name="Omura S."/>
            <person name="Takahashi Y."/>
        </authorList>
    </citation>
    <scope>NUCLEOTIDE SEQUENCE [LARGE SCALE GENOMIC DNA]</scope>
    <source>
        <strain evidence="4">NBRC 103263 / KCTC 29153 / YM16-304</strain>
    </source>
</reference>
<proteinExistence type="inferred from homology"/>
<comment type="catalytic activity">
    <reaction evidence="2">
        <text>oxidized coenzyme F420-(gamma-L-Glu)(n) + a quinol + H(+) = reduced coenzyme F420-(gamma-L-Glu)(n) + a quinone</text>
        <dbReference type="Rhea" id="RHEA:39663"/>
        <dbReference type="Rhea" id="RHEA-COMP:12939"/>
        <dbReference type="Rhea" id="RHEA-COMP:14378"/>
        <dbReference type="ChEBI" id="CHEBI:15378"/>
        <dbReference type="ChEBI" id="CHEBI:24646"/>
        <dbReference type="ChEBI" id="CHEBI:132124"/>
        <dbReference type="ChEBI" id="CHEBI:133980"/>
        <dbReference type="ChEBI" id="CHEBI:139511"/>
    </reaction>
</comment>
<dbReference type="NCBIfam" id="TIGR00026">
    <property type="entry name" value="hi_GC_TIGR00026"/>
    <property type="match status" value="1"/>
</dbReference>
<dbReference type="Gene3D" id="2.30.110.10">
    <property type="entry name" value="Electron Transport, Fmn-binding Protein, Chain A"/>
    <property type="match status" value="1"/>
</dbReference>